<evidence type="ECO:0000313" key="2">
    <source>
        <dbReference type="EMBL" id="MDX8480062.1"/>
    </source>
</evidence>
<dbReference type="Gene3D" id="3.40.50.300">
    <property type="entry name" value="P-loop containing nucleotide triphosphate hydrolases"/>
    <property type="match status" value="1"/>
</dbReference>
<keyword evidence="2" id="KW-0067">ATP-binding</keyword>
<reference evidence="2 3" key="1">
    <citation type="submission" date="2023-08" db="EMBL/GenBank/DDBJ databases">
        <title>Implementing the SeqCode for naming new Mesorhizobium species isolated from Vachellia karroo root nodules.</title>
        <authorList>
            <person name="Van Lill M."/>
        </authorList>
    </citation>
    <scope>NUCLEOTIDE SEQUENCE [LARGE SCALE GENOMIC DNA]</scope>
    <source>
        <strain evidence="2 3">VK24D</strain>
    </source>
</reference>
<accession>A0ABU4XZD9</accession>
<sequence>MLRASVVRYPALYPCNLKTRLLICMMIGRRVLPQVRQALARQAAVALIGPRQVGKTTLALQIGEDLDALYLDLESREDRNKLSDPALFLRAYEDRLVILDEIHRMPELFQELRGLIDAGRRRGRRTGRFLLLGSASMDLLRQTGESLAGRIEYVEMTPLDALEIASEKLSVESLWLRGGFPDSFLAHSEANSFAYRRNFIRTYLERDVPQFGPRIPAQTLERLWTMLAHNQAGLLNASRLAANLSVSAPTISSYVDLLVDLLLIRRLPPLHANTGKRLVKTPKVYVRDSGLVHALLGIETADSLAGHPVVGASWEGFVLENLVSVAPEGTLASFFRTAAGAEIDLVLQLPANRGVWAIEIKRSLSPSLGKGLHMALEDVQPDRTFVVYAGTESYPMAPKIEAVGLTQLASLLGEQS</sequence>
<keyword evidence="3" id="KW-1185">Reference proteome</keyword>
<proteinExistence type="predicted"/>
<dbReference type="InterPro" id="IPR025420">
    <property type="entry name" value="DUF4143"/>
</dbReference>
<dbReference type="Pfam" id="PF13635">
    <property type="entry name" value="DUF4143"/>
    <property type="match status" value="1"/>
</dbReference>
<dbReference type="InterPro" id="IPR041682">
    <property type="entry name" value="AAA_14"/>
</dbReference>
<dbReference type="EMBL" id="JAVIIW010000018">
    <property type="protein sequence ID" value="MDX8480062.1"/>
    <property type="molecule type" value="Genomic_DNA"/>
</dbReference>
<dbReference type="GO" id="GO:0005524">
    <property type="term" value="F:ATP binding"/>
    <property type="evidence" value="ECO:0007669"/>
    <property type="project" value="UniProtKB-KW"/>
</dbReference>
<dbReference type="SMART" id="SM00382">
    <property type="entry name" value="AAA"/>
    <property type="match status" value="1"/>
</dbReference>
<dbReference type="PANTHER" id="PTHR43566:SF2">
    <property type="entry name" value="DUF4143 DOMAIN-CONTAINING PROTEIN"/>
    <property type="match status" value="1"/>
</dbReference>
<dbReference type="Proteomes" id="UP001287059">
    <property type="component" value="Unassembled WGS sequence"/>
</dbReference>
<dbReference type="PANTHER" id="PTHR43566">
    <property type="entry name" value="CONSERVED PROTEIN"/>
    <property type="match status" value="1"/>
</dbReference>
<dbReference type="InterPro" id="IPR003593">
    <property type="entry name" value="AAA+_ATPase"/>
</dbReference>
<evidence type="ECO:0000259" key="1">
    <source>
        <dbReference type="SMART" id="SM00382"/>
    </source>
</evidence>
<protein>
    <submittedName>
        <fullName evidence="2">ATP-binding protein</fullName>
    </submittedName>
</protein>
<evidence type="ECO:0000313" key="3">
    <source>
        <dbReference type="Proteomes" id="UP001287059"/>
    </source>
</evidence>
<comment type="caution">
    <text evidence="2">The sequence shown here is derived from an EMBL/GenBank/DDBJ whole genome shotgun (WGS) entry which is preliminary data.</text>
</comment>
<dbReference type="Pfam" id="PF13173">
    <property type="entry name" value="AAA_14"/>
    <property type="match status" value="1"/>
</dbReference>
<feature type="domain" description="AAA+ ATPase" evidence="1">
    <location>
        <begin position="41"/>
        <end position="145"/>
    </location>
</feature>
<dbReference type="SUPFAM" id="SSF52540">
    <property type="entry name" value="P-loop containing nucleoside triphosphate hydrolases"/>
    <property type="match status" value="1"/>
</dbReference>
<dbReference type="RefSeq" id="WP_320288364.1">
    <property type="nucleotide sequence ID" value="NZ_JAVIIW010000018.1"/>
</dbReference>
<name>A0ABU4XZD9_9HYPH</name>
<dbReference type="InterPro" id="IPR027417">
    <property type="entry name" value="P-loop_NTPase"/>
</dbReference>
<dbReference type="CDD" id="cd00009">
    <property type="entry name" value="AAA"/>
    <property type="match status" value="1"/>
</dbReference>
<organism evidence="2 3">
    <name type="scientific">Mesorhizobium album</name>
    <dbReference type="NCBI Taxonomy" id="3072314"/>
    <lineage>
        <taxon>Bacteria</taxon>
        <taxon>Pseudomonadati</taxon>
        <taxon>Pseudomonadota</taxon>
        <taxon>Alphaproteobacteria</taxon>
        <taxon>Hyphomicrobiales</taxon>
        <taxon>Phyllobacteriaceae</taxon>
        <taxon>Mesorhizobium</taxon>
    </lineage>
</organism>
<keyword evidence="2" id="KW-0547">Nucleotide-binding</keyword>
<gene>
    <name evidence="2" type="ORF">RFN28_16450</name>
</gene>